<accession>A0A3B0VF99</accession>
<dbReference type="AlphaFoldDB" id="A0A3B0VF99"/>
<proteinExistence type="predicted"/>
<sequence length="137" mass="15647">MAILRLFYATVLDERPFTQFRTNKAQALLIYLVVEAPTVHQRDILMELLWPGLPQKSAQVNLRQILYQLKKVIPEYEEGDANATKVNAVSLLISDRKSIQLHPHYPASSDATHLSSLLKRSWQHSHSDLLTCPDCRA</sequence>
<dbReference type="GO" id="GO:0006355">
    <property type="term" value="P:regulation of DNA-templated transcription"/>
    <property type="evidence" value="ECO:0007669"/>
    <property type="project" value="InterPro"/>
</dbReference>
<organism evidence="1">
    <name type="scientific">hydrothermal vent metagenome</name>
    <dbReference type="NCBI Taxonomy" id="652676"/>
    <lineage>
        <taxon>unclassified sequences</taxon>
        <taxon>metagenomes</taxon>
        <taxon>ecological metagenomes</taxon>
    </lineage>
</organism>
<gene>
    <name evidence="1" type="ORF">MNBD_CHLOROFLEXI01-1554</name>
</gene>
<dbReference type="InterPro" id="IPR051677">
    <property type="entry name" value="AfsR-DnrI-RedD_regulator"/>
</dbReference>
<dbReference type="Gene3D" id="1.10.10.10">
    <property type="entry name" value="Winged helix-like DNA-binding domain superfamily/Winged helix DNA-binding domain"/>
    <property type="match status" value="1"/>
</dbReference>
<dbReference type="GO" id="GO:0003677">
    <property type="term" value="F:DNA binding"/>
    <property type="evidence" value="ECO:0007669"/>
    <property type="project" value="InterPro"/>
</dbReference>
<dbReference type="SUPFAM" id="SSF46894">
    <property type="entry name" value="C-terminal effector domain of the bipartite response regulators"/>
    <property type="match status" value="1"/>
</dbReference>
<protein>
    <recommendedName>
        <fullName evidence="2">OmpR/PhoB-type domain-containing protein</fullName>
    </recommendedName>
</protein>
<dbReference type="EMBL" id="UOEU01000909">
    <property type="protein sequence ID" value="VAW42298.1"/>
    <property type="molecule type" value="Genomic_DNA"/>
</dbReference>
<dbReference type="InterPro" id="IPR016032">
    <property type="entry name" value="Sig_transdc_resp-reg_C-effctor"/>
</dbReference>
<evidence type="ECO:0000313" key="1">
    <source>
        <dbReference type="EMBL" id="VAW42298.1"/>
    </source>
</evidence>
<reference evidence="1" key="1">
    <citation type="submission" date="2018-06" db="EMBL/GenBank/DDBJ databases">
        <authorList>
            <person name="Zhirakovskaya E."/>
        </authorList>
    </citation>
    <scope>NUCLEOTIDE SEQUENCE</scope>
</reference>
<dbReference type="InterPro" id="IPR036388">
    <property type="entry name" value="WH-like_DNA-bd_sf"/>
</dbReference>
<name>A0A3B0VF99_9ZZZZ</name>
<dbReference type="PANTHER" id="PTHR35807">
    <property type="entry name" value="TRANSCRIPTIONAL REGULATOR REDD-RELATED"/>
    <property type="match status" value="1"/>
</dbReference>
<evidence type="ECO:0008006" key="2">
    <source>
        <dbReference type="Google" id="ProtNLM"/>
    </source>
</evidence>